<feature type="transmembrane region" description="Helical" evidence="1">
    <location>
        <begin position="6"/>
        <end position="25"/>
    </location>
</feature>
<accession>A0ABQ2FGX0</accession>
<keyword evidence="1" id="KW-0472">Membrane</keyword>
<evidence type="ECO:0000256" key="1">
    <source>
        <dbReference type="SAM" id="Phobius"/>
    </source>
</evidence>
<evidence type="ECO:0000313" key="2">
    <source>
        <dbReference type="EMBL" id="GGK93341.1"/>
    </source>
</evidence>
<dbReference type="RefSeq" id="WP_268239640.1">
    <property type="nucleotide sequence ID" value="NZ_BMPE01000001.1"/>
</dbReference>
<protein>
    <recommendedName>
        <fullName evidence="4">Heme exporter protein D</fullName>
    </recommendedName>
</protein>
<gene>
    <name evidence="2" type="ORF">GCM10010844_09800</name>
</gene>
<reference evidence="3" key="1">
    <citation type="journal article" date="2019" name="Int. J. Syst. Evol. Microbiol.">
        <title>The Global Catalogue of Microorganisms (GCM) 10K type strain sequencing project: providing services to taxonomists for standard genome sequencing and annotation.</title>
        <authorList>
            <consortium name="The Broad Institute Genomics Platform"/>
            <consortium name="The Broad Institute Genome Sequencing Center for Infectious Disease"/>
            <person name="Wu L."/>
            <person name="Ma J."/>
        </authorList>
    </citation>
    <scope>NUCLEOTIDE SEQUENCE [LARGE SCALE GENOMIC DNA]</scope>
    <source>
        <strain evidence="3">JCM 19173</strain>
    </source>
</reference>
<evidence type="ECO:0000313" key="3">
    <source>
        <dbReference type="Proteomes" id="UP000604341"/>
    </source>
</evidence>
<comment type="caution">
    <text evidence="2">The sequence shown here is derived from an EMBL/GenBank/DDBJ whole genome shotgun (WGS) entry which is preliminary data.</text>
</comment>
<keyword evidence="1" id="KW-1133">Transmembrane helix</keyword>
<dbReference type="Proteomes" id="UP000604341">
    <property type="component" value="Unassembled WGS sequence"/>
</dbReference>
<organism evidence="2 3">
    <name type="scientific">Deinococcus radiotolerans</name>
    <dbReference type="NCBI Taxonomy" id="1309407"/>
    <lineage>
        <taxon>Bacteria</taxon>
        <taxon>Thermotogati</taxon>
        <taxon>Deinococcota</taxon>
        <taxon>Deinococci</taxon>
        <taxon>Deinococcales</taxon>
        <taxon>Deinococcaceae</taxon>
        <taxon>Deinococcus</taxon>
    </lineage>
</organism>
<evidence type="ECO:0008006" key="4">
    <source>
        <dbReference type="Google" id="ProtNLM"/>
    </source>
</evidence>
<dbReference type="EMBL" id="BMPE01000001">
    <property type="protein sequence ID" value="GGK93341.1"/>
    <property type="molecule type" value="Genomic_DNA"/>
</dbReference>
<keyword evidence="1" id="KW-0812">Transmembrane</keyword>
<proteinExistence type="predicted"/>
<keyword evidence="3" id="KW-1185">Reference proteome</keyword>
<name>A0ABQ2FGX0_9DEIO</name>
<sequence length="43" mass="5071">MDKFFWYVLGTYVATFGVLVGYLAWMWQRARGVQGEDVREAPR</sequence>